<name>A0ACC0CGA7_CATRO</name>
<dbReference type="Proteomes" id="UP001060085">
    <property type="component" value="Linkage Group LG01"/>
</dbReference>
<organism evidence="1 2">
    <name type="scientific">Catharanthus roseus</name>
    <name type="common">Madagascar periwinkle</name>
    <name type="synonym">Vinca rosea</name>
    <dbReference type="NCBI Taxonomy" id="4058"/>
    <lineage>
        <taxon>Eukaryota</taxon>
        <taxon>Viridiplantae</taxon>
        <taxon>Streptophyta</taxon>
        <taxon>Embryophyta</taxon>
        <taxon>Tracheophyta</taxon>
        <taxon>Spermatophyta</taxon>
        <taxon>Magnoliopsida</taxon>
        <taxon>eudicotyledons</taxon>
        <taxon>Gunneridae</taxon>
        <taxon>Pentapetalae</taxon>
        <taxon>asterids</taxon>
        <taxon>lamiids</taxon>
        <taxon>Gentianales</taxon>
        <taxon>Apocynaceae</taxon>
        <taxon>Rauvolfioideae</taxon>
        <taxon>Vinceae</taxon>
        <taxon>Catharanthinae</taxon>
        <taxon>Catharanthus</taxon>
    </lineage>
</organism>
<proteinExistence type="predicted"/>
<gene>
    <name evidence="1" type="ORF">M9H77_05105</name>
</gene>
<reference evidence="2" key="1">
    <citation type="journal article" date="2023" name="Nat. Plants">
        <title>Single-cell RNA sequencing provides a high-resolution roadmap for understanding the multicellular compartmentation of specialized metabolism.</title>
        <authorList>
            <person name="Sun S."/>
            <person name="Shen X."/>
            <person name="Li Y."/>
            <person name="Li Y."/>
            <person name="Wang S."/>
            <person name="Li R."/>
            <person name="Zhang H."/>
            <person name="Shen G."/>
            <person name="Guo B."/>
            <person name="Wei J."/>
            <person name="Xu J."/>
            <person name="St-Pierre B."/>
            <person name="Chen S."/>
            <person name="Sun C."/>
        </authorList>
    </citation>
    <scope>NUCLEOTIDE SEQUENCE [LARGE SCALE GENOMIC DNA]</scope>
</reference>
<dbReference type="EMBL" id="CM044701">
    <property type="protein sequence ID" value="KAI5683877.1"/>
    <property type="molecule type" value="Genomic_DNA"/>
</dbReference>
<sequence length="308" mass="33589">MVALNLQNPQMNNAAVPGISSRSRLIAFTTPHNYAGRLSQVIKLHGWSPLSCPSIIVEITPQTISSIQNYLLTPNSHPGKSFLEDFSALAFTSRTGITAFSEALTPIEKPPLDPKGENPFTISALGKDSELLDESFLVKICENPSRIKVLIPQIATPKGLVDSLGLGQGRKVLCPVPLVLGLEEPPVVPDFLNDLAKKGWIPVRVNAYKTRWAGPKCAEVVKNRGNLDAIVFTSTGEVEGFLKSLKELGLNWEMMRKRFPRMVVAAHGPVTACGAEKLGVEIDVVSSKFDSFDGVIDALDYRWNKSLD</sequence>
<comment type="caution">
    <text evidence="1">The sequence shown here is derived from an EMBL/GenBank/DDBJ whole genome shotgun (WGS) entry which is preliminary data.</text>
</comment>
<keyword evidence="2" id="KW-1185">Reference proteome</keyword>
<evidence type="ECO:0000313" key="2">
    <source>
        <dbReference type="Proteomes" id="UP001060085"/>
    </source>
</evidence>
<accession>A0ACC0CGA7</accession>
<evidence type="ECO:0000313" key="1">
    <source>
        <dbReference type="EMBL" id="KAI5683877.1"/>
    </source>
</evidence>
<protein>
    <submittedName>
        <fullName evidence="1">Uncharacterized protein</fullName>
    </submittedName>
</protein>